<evidence type="ECO:0000256" key="13">
    <source>
        <dbReference type="RuleBase" id="RU000688"/>
    </source>
</evidence>
<evidence type="ECO:0000256" key="1">
    <source>
        <dbReference type="ARBA" id="ARBA00003929"/>
    </source>
</evidence>
<proteinExistence type="inferred from homology"/>
<keyword evidence="17" id="KW-1185">Reference proteome</keyword>
<dbReference type="Proteomes" id="UP000008912">
    <property type="component" value="Unassembled WGS sequence"/>
</dbReference>
<protein>
    <recommendedName>
        <fullName evidence="14">Olfactory receptor</fullName>
    </recommendedName>
</protein>
<reference evidence="16 17" key="1">
    <citation type="journal article" date="2010" name="Nature">
        <title>The sequence and de novo assembly of the giant panda genome.</title>
        <authorList>
            <person name="Li R."/>
            <person name="Fan W."/>
            <person name="Tian G."/>
            <person name="Zhu H."/>
            <person name="He L."/>
            <person name="Cai J."/>
            <person name="Huang Q."/>
            <person name="Cai Q."/>
            <person name="Li B."/>
            <person name="Bai Y."/>
            <person name="Zhang Z."/>
            <person name="Zhang Y."/>
            <person name="Wang W."/>
            <person name="Li J."/>
            <person name="Wei F."/>
            <person name="Li H."/>
            <person name="Jian M."/>
            <person name="Li J."/>
            <person name="Zhang Z."/>
            <person name="Nielsen R."/>
            <person name="Li D."/>
            <person name="Gu W."/>
            <person name="Yang Z."/>
            <person name="Xuan Z."/>
            <person name="Ryder O.A."/>
            <person name="Leung F.C."/>
            <person name="Zhou Y."/>
            <person name="Cao J."/>
            <person name="Sun X."/>
            <person name="Fu Y."/>
            <person name="Fang X."/>
            <person name="Guo X."/>
            <person name="Wang B."/>
            <person name="Hou R."/>
            <person name="Shen F."/>
            <person name="Mu B."/>
            <person name="Ni P."/>
            <person name="Lin R."/>
            <person name="Qian W."/>
            <person name="Wang G."/>
            <person name="Yu C."/>
            <person name="Nie W."/>
            <person name="Wang J."/>
            <person name="Wu Z."/>
            <person name="Liang H."/>
            <person name="Min J."/>
            <person name="Wu Q."/>
            <person name="Cheng S."/>
            <person name="Ruan J."/>
            <person name="Wang M."/>
            <person name="Shi Z."/>
            <person name="Wen M."/>
            <person name="Liu B."/>
            <person name="Ren X."/>
            <person name="Zheng H."/>
            <person name="Dong D."/>
            <person name="Cook K."/>
            <person name="Shan G."/>
            <person name="Zhang H."/>
            <person name="Kosiol C."/>
            <person name="Xie X."/>
            <person name="Lu Z."/>
            <person name="Zheng H."/>
            <person name="Li Y."/>
            <person name="Steiner C.C."/>
            <person name="Lam T.T."/>
            <person name="Lin S."/>
            <person name="Zhang Q."/>
            <person name="Li G."/>
            <person name="Tian J."/>
            <person name="Gong T."/>
            <person name="Liu H."/>
            <person name="Zhang D."/>
            <person name="Fang L."/>
            <person name="Ye C."/>
            <person name="Zhang J."/>
            <person name="Hu W."/>
            <person name="Xu A."/>
            <person name="Ren Y."/>
            <person name="Zhang G."/>
            <person name="Bruford M.W."/>
            <person name="Li Q."/>
            <person name="Ma L."/>
            <person name="Guo Y."/>
            <person name="An N."/>
            <person name="Hu Y."/>
            <person name="Zheng Y."/>
            <person name="Shi Y."/>
            <person name="Li Z."/>
            <person name="Liu Q."/>
            <person name="Chen Y."/>
            <person name="Zhao J."/>
            <person name="Qu N."/>
            <person name="Zhao S."/>
            <person name="Tian F."/>
            <person name="Wang X."/>
            <person name="Wang H."/>
            <person name="Xu L."/>
            <person name="Liu X."/>
            <person name="Vinar T."/>
            <person name="Wang Y."/>
            <person name="Lam T.W."/>
            <person name="Yiu S.M."/>
            <person name="Liu S."/>
            <person name="Zhang H."/>
            <person name="Li D."/>
            <person name="Huang Y."/>
            <person name="Wang X."/>
            <person name="Yang G."/>
            <person name="Jiang Z."/>
            <person name="Wang J."/>
            <person name="Qin N."/>
            <person name="Li L."/>
            <person name="Li J."/>
            <person name="Bolund L."/>
            <person name="Kristiansen K."/>
            <person name="Wong G.K."/>
            <person name="Olson M."/>
            <person name="Zhang X."/>
            <person name="Li S."/>
            <person name="Yang H."/>
            <person name="Wang J."/>
            <person name="Wang J."/>
        </authorList>
    </citation>
    <scope>NUCLEOTIDE SEQUENCE [LARGE SCALE GENOMIC DNA]</scope>
</reference>
<evidence type="ECO:0000256" key="10">
    <source>
        <dbReference type="ARBA" id="ARBA00023170"/>
    </source>
</evidence>
<feature type="domain" description="G-protein coupled receptors family 1 profile" evidence="15">
    <location>
        <begin position="41"/>
        <end position="290"/>
    </location>
</feature>
<dbReference type="PRINTS" id="PR00245">
    <property type="entry name" value="OLFACTORYR"/>
</dbReference>
<keyword evidence="11" id="KW-0325">Glycoprotein</keyword>
<keyword evidence="9 14" id="KW-0472">Membrane</keyword>
<dbReference type="PROSITE" id="PS50262">
    <property type="entry name" value="G_PROTEIN_RECEP_F1_2"/>
    <property type="match status" value="1"/>
</dbReference>
<dbReference type="STRING" id="9646.ENSAMEP00000009440"/>
<keyword evidence="10 13" id="KW-0675">Receptor</keyword>
<dbReference type="Gene3D" id="1.20.1070.10">
    <property type="entry name" value="Rhodopsin 7-helix transmembrane proteins"/>
    <property type="match status" value="1"/>
</dbReference>
<feature type="transmembrane region" description="Helical" evidence="14">
    <location>
        <begin position="141"/>
        <end position="168"/>
    </location>
</feature>
<feature type="transmembrane region" description="Helical" evidence="14">
    <location>
        <begin position="98"/>
        <end position="120"/>
    </location>
</feature>
<evidence type="ECO:0000256" key="2">
    <source>
        <dbReference type="ARBA" id="ARBA00004651"/>
    </source>
</evidence>
<dbReference type="CDD" id="cd15912">
    <property type="entry name" value="7tmA_OR6C-like"/>
    <property type="match status" value="1"/>
</dbReference>
<evidence type="ECO:0000256" key="8">
    <source>
        <dbReference type="ARBA" id="ARBA00023040"/>
    </source>
</evidence>
<keyword evidence="3 14" id="KW-1003">Cell membrane</keyword>
<evidence type="ECO:0000256" key="14">
    <source>
        <dbReference type="RuleBase" id="RU363047"/>
    </source>
</evidence>
<dbReference type="GeneTree" id="ENSGT01090000260086"/>
<evidence type="ECO:0000256" key="6">
    <source>
        <dbReference type="ARBA" id="ARBA00022725"/>
    </source>
</evidence>
<dbReference type="PANTHER" id="PTHR26454:SF1">
    <property type="entry name" value="OLFACTORY RECEPTOR"/>
    <property type="match status" value="1"/>
</dbReference>
<keyword evidence="7 14" id="KW-1133">Transmembrane helix</keyword>
<evidence type="ECO:0000256" key="5">
    <source>
        <dbReference type="ARBA" id="ARBA00022692"/>
    </source>
</evidence>
<name>G1LQV6_AILME</name>
<feature type="transmembrane region" description="Helical" evidence="14">
    <location>
        <begin position="204"/>
        <end position="226"/>
    </location>
</feature>
<keyword evidence="12 13" id="KW-0807">Transducer</keyword>
<keyword evidence="5 13" id="KW-0812">Transmembrane</keyword>
<dbReference type="SUPFAM" id="SSF81321">
    <property type="entry name" value="Family A G protein-coupled receptor-like"/>
    <property type="match status" value="1"/>
</dbReference>
<keyword evidence="4 14" id="KW-0716">Sensory transduction</keyword>
<sequence length="366" mass="41183">MDYRNKTRVTEFILLGFQNEKEVEILLFSAFLPMYMTSLIGNTMIILLVCGDYRLHSPMYFFVANLSFLEVAITSTVVPKMLANTFSRTKAISFMGCLIQSIFYFLLGSTEFFILAVMSFDRYVAICNPLRYAIIMNRQTCIMLLLGSYVGAFLSMLAPSVLTAPLIFCGPNKIHHFFCDRAPMLLLACTDITLAELADFVSSAVLLLGSLLLTGVSYTYIVITILGMPSVQGWQKAFSTCVSHITVVTLYYGSSIFLYVRPKKGSAISINKFATVLNTVVTPMLNPFIYSLRNEKVKESLRDASRKYIGAPRTYVLKQSLFLPFSCSFNYSKAKFLYNPFVLNLITLLDVDSHFSLHDCPVLFSL</sequence>
<comment type="subcellular location">
    <subcellularLocation>
        <location evidence="2 14">Cell membrane</location>
        <topology evidence="2 14">Multi-pass membrane protein</topology>
    </subcellularLocation>
</comment>
<feature type="transmembrane region" description="Helical" evidence="14">
    <location>
        <begin position="272"/>
        <end position="292"/>
    </location>
</feature>
<organism evidence="16 17">
    <name type="scientific">Ailuropoda melanoleuca</name>
    <name type="common">Giant panda</name>
    <dbReference type="NCBI Taxonomy" id="9646"/>
    <lineage>
        <taxon>Eukaryota</taxon>
        <taxon>Metazoa</taxon>
        <taxon>Chordata</taxon>
        <taxon>Craniata</taxon>
        <taxon>Vertebrata</taxon>
        <taxon>Euteleostomi</taxon>
        <taxon>Mammalia</taxon>
        <taxon>Eutheria</taxon>
        <taxon>Laurasiatheria</taxon>
        <taxon>Carnivora</taxon>
        <taxon>Caniformia</taxon>
        <taxon>Ursidae</taxon>
        <taxon>Ailuropoda</taxon>
    </lineage>
</organism>
<dbReference type="Pfam" id="PF13853">
    <property type="entry name" value="7tm_4"/>
    <property type="match status" value="1"/>
</dbReference>
<feature type="transmembrane region" description="Helical" evidence="14">
    <location>
        <begin position="238"/>
        <end position="260"/>
    </location>
</feature>
<dbReference type="FunFam" id="1.20.1070.10:FF:000010">
    <property type="entry name" value="Olfactory receptor"/>
    <property type="match status" value="1"/>
</dbReference>
<evidence type="ECO:0000313" key="17">
    <source>
        <dbReference type="Proteomes" id="UP000008912"/>
    </source>
</evidence>
<dbReference type="Ensembl" id="ENSAMET00000009845.2">
    <property type="protein sequence ID" value="ENSAMEP00000009440.2"/>
    <property type="gene ID" value="ENSAMEG00000008981.2"/>
</dbReference>
<evidence type="ECO:0000256" key="9">
    <source>
        <dbReference type="ARBA" id="ARBA00023136"/>
    </source>
</evidence>
<dbReference type="HOGENOM" id="CLU_012526_0_1_1"/>
<evidence type="ECO:0000259" key="15">
    <source>
        <dbReference type="PROSITE" id="PS50262"/>
    </source>
</evidence>
<reference evidence="16" key="2">
    <citation type="submission" date="2025-08" db="UniProtKB">
        <authorList>
            <consortium name="Ensembl"/>
        </authorList>
    </citation>
    <scope>IDENTIFICATION</scope>
</reference>
<evidence type="ECO:0000313" key="16">
    <source>
        <dbReference type="Ensembl" id="ENSAMEP00000009440.2"/>
    </source>
</evidence>
<dbReference type="InterPro" id="IPR000725">
    <property type="entry name" value="Olfact_rcpt"/>
</dbReference>
<dbReference type="InterPro" id="IPR000276">
    <property type="entry name" value="GPCR_Rhodpsn"/>
</dbReference>
<reference evidence="16" key="3">
    <citation type="submission" date="2025-09" db="UniProtKB">
        <authorList>
            <consortium name="Ensembl"/>
        </authorList>
    </citation>
    <scope>IDENTIFICATION</scope>
</reference>
<evidence type="ECO:0000256" key="11">
    <source>
        <dbReference type="ARBA" id="ARBA00023180"/>
    </source>
</evidence>
<comment type="similarity">
    <text evidence="13">Belongs to the G-protein coupled receptor 1 family.</text>
</comment>
<keyword evidence="6 14" id="KW-0552">Olfaction</keyword>
<dbReference type="InterPro" id="IPR047132">
    <property type="entry name" value="Olfact_rcpt_6C-like"/>
</dbReference>
<evidence type="ECO:0000256" key="12">
    <source>
        <dbReference type="ARBA" id="ARBA00023224"/>
    </source>
</evidence>
<dbReference type="InterPro" id="IPR017452">
    <property type="entry name" value="GPCR_Rhodpsn_7TM"/>
</dbReference>
<dbReference type="AlphaFoldDB" id="G1LQV6"/>
<dbReference type="PANTHER" id="PTHR26454">
    <property type="entry name" value="OLFACTORY RECEPTOR"/>
    <property type="match status" value="1"/>
</dbReference>
<keyword evidence="8 13" id="KW-0297">G-protein coupled receptor</keyword>
<evidence type="ECO:0000256" key="4">
    <source>
        <dbReference type="ARBA" id="ARBA00022606"/>
    </source>
</evidence>
<evidence type="ECO:0000256" key="7">
    <source>
        <dbReference type="ARBA" id="ARBA00022989"/>
    </source>
</evidence>
<feature type="transmembrane region" description="Helical" evidence="14">
    <location>
        <begin position="60"/>
        <end position="78"/>
    </location>
</feature>
<dbReference type="PROSITE" id="PS00237">
    <property type="entry name" value="G_PROTEIN_RECEP_F1_1"/>
    <property type="match status" value="1"/>
</dbReference>
<dbReference type="GO" id="GO:0004984">
    <property type="term" value="F:olfactory receptor activity"/>
    <property type="evidence" value="ECO:0007669"/>
    <property type="project" value="InterPro"/>
</dbReference>
<comment type="function">
    <text evidence="1">Putative odorant or sperm cell receptor.</text>
</comment>
<evidence type="ECO:0000256" key="3">
    <source>
        <dbReference type="ARBA" id="ARBA00022475"/>
    </source>
</evidence>
<dbReference type="GO" id="GO:0005886">
    <property type="term" value="C:plasma membrane"/>
    <property type="evidence" value="ECO:0007669"/>
    <property type="project" value="UniProtKB-SubCell"/>
</dbReference>
<feature type="transmembrane region" description="Helical" evidence="14">
    <location>
        <begin position="25"/>
        <end position="48"/>
    </location>
</feature>
<dbReference type="GO" id="GO:0004930">
    <property type="term" value="F:G protein-coupled receptor activity"/>
    <property type="evidence" value="ECO:0007669"/>
    <property type="project" value="UniProtKB-KW"/>
</dbReference>
<accession>G1LQV6</accession>
<dbReference type="eggNOG" id="ENOG502RDVH">
    <property type="taxonomic scope" value="Eukaryota"/>
</dbReference>
<dbReference type="PRINTS" id="PR00237">
    <property type="entry name" value="GPCRRHODOPSN"/>
</dbReference>
<dbReference type="InParanoid" id="G1LQV6"/>